<dbReference type="GO" id="GO:0003724">
    <property type="term" value="F:RNA helicase activity"/>
    <property type="evidence" value="ECO:0007669"/>
    <property type="project" value="UniProtKB-EC"/>
</dbReference>
<evidence type="ECO:0000259" key="13">
    <source>
        <dbReference type="PROSITE" id="PS51194"/>
    </source>
</evidence>
<dbReference type="GO" id="GO:0005524">
    <property type="term" value="F:ATP binding"/>
    <property type="evidence" value="ECO:0007669"/>
    <property type="project" value="UniProtKB-KW"/>
</dbReference>
<dbReference type="CDD" id="cd23825">
    <property type="entry name" value="RWD_DHX57"/>
    <property type="match status" value="1"/>
</dbReference>
<keyword evidence="6" id="KW-0067">ATP-binding</keyword>
<dbReference type="FunFam" id="3.40.50.300:FF:000325">
    <property type="entry name" value="ATP-dependent RNA helicase DHX29"/>
    <property type="match status" value="1"/>
</dbReference>
<keyword evidence="15" id="KW-1185">Reference proteome</keyword>
<evidence type="ECO:0000256" key="8">
    <source>
        <dbReference type="ARBA" id="ARBA00047984"/>
    </source>
</evidence>
<dbReference type="GO" id="GO:0016787">
    <property type="term" value="F:hydrolase activity"/>
    <property type="evidence" value="ECO:0007669"/>
    <property type="project" value="UniProtKB-KW"/>
</dbReference>
<dbReference type="Ensembl" id="ENSPMGT00000025220.1">
    <property type="protein sequence ID" value="ENSPMGP00000023671.1"/>
    <property type="gene ID" value="ENSPMGG00000019136.1"/>
</dbReference>
<keyword evidence="5" id="KW-0347">Helicase</keyword>
<keyword evidence="3" id="KW-0547">Nucleotide-binding</keyword>
<dbReference type="Proteomes" id="UP000261520">
    <property type="component" value="Unplaced"/>
</dbReference>
<feature type="compositionally biased region" description="Pro residues" evidence="10">
    <location>
        <begin position="361"/>
        <end position="370"/>
    </location>
</feature>
<dbReference type="Gene3D" id="4.10.1000.10">
    <property type="entry name" value="Zinc finger, CCCH-type"/>
    <property type="match status" value="1"/>
</dbReference>
<keyword evidence="9" id="KW-0862">Zinc</keyword>
<dbReference type="AlphaFoldDB" id="A0A3B4B530"/>
<feature type="domain" description="C3H1-type" evidence="11">
    <location>
        <begin position="229"/>
        <end position="252"/>
    </location>
</feature>
<dbReference type="InterPro" id="IPR007502">
    <property type="entry name" value="Helicase-assoc_dom"/>
</dbReference>
<dbReference type="InterPro" id="IPR016135">
    <property type="entry name" value="UBQ-conjugating_enzyme/RWD"/>
</dbReference>
<reference evidence="14" key="1">
    <citation type="submission" date="2025-08" db="UniProtKB">
        <authorList>
            <consortium name="Ensembl"/>
        </authorList>
    </citation>
    <scope>IDENTIFICATION</scope>
</reference>
<dbReference type="GO" id="GO:0003723">
    <property type="term" value="F:RNA binding"/>
    <property type="evidence" value="ECO:0007669"/>
    <property type="project" value="TreeGrafter"/>
</dbReference>
<dbReference type="Pfam" id="PF04408">
    <property type="entry name" value="WHD_HA2"/>
    <property type="match status" value="1"/>
</dbReference>
<evidence type="ECO:0000256" key="4">
    <source>
        <dbReference type="ARBA" id="ARBA00022801"/>
    </source>
</evidence>
<evidence type="ECO:0000256" key="2">
    <source>
        <dbReference type="ARBA" id="ARBA00012552"/>
    </source>
</evidence>
<dbReference type="Pfam" id="PF05773">
    <property type="entry name" value="RWD"/>
    <property type="match status" value="1"/>
</dbReference>
<keyword evidence="7" id="KW-0175">Coiled coil</keyword>
<feature type="compositionally biased region" description="Gly residues" evidence="10">
    <location>
        <begin position="10"/>
        <end position="37"/>
    </location>
</feature>
<feature type="domain" description="Helicase C-terminal" evidence="13">
    <location>
        <begin position="699"/>
        <end position="872"/>
    </location>
</feature>
<sequence>MSTRRRGGKPNRGGGRFNKPRGGGGGRGGGSGGGGGSRKGRASDWDDGDDFSLDFGNSDYSGDEEEEEEYDELDHREEGQFWATQDEPVDRAETLDYNSLSDEEKPPPEPVISLFAIGKLSYGFDRERSKKALETRDGEFGSTLEHLLQQVFSERYGQKAMCPDDLDNVPMDECLSQRQEEALALTAIYGERFNERIANAVWTVSLDLSFLSHKAEKKQNGEKVHIRDICRFFLKGQGCRFGAKCRFKHQLPTKDPFEDGASKKTSPSQSGITSFSAPEYELEIRFPKGNRYPFQAPIVAFSTNDESVEAAGRLSVTERIYGEALSAAKSSEPVVYTLITLCEDEDTMKELLAVNHHKYSTPPPVLPATPPCLSVAKSKSVKSNGSEESRSSSPSNKRVGPPNNYQTMDPKDTGDTEEHDERDEEEEEQAVPVENESYVSLRKKIVNKRNLKIDNLLQENGRLCKDYQKKTSSRRFRSILEQRSNLPAWQEKDTILAQLEGCQVLVVSGMTSSSTRLLYCTTGVLLRRLEGEADLKGVTHVIVDEVHERTEEDFLLLVLKDLIVQRPDLKIILMSATLNASLFSEYFYNCPTVHIPRTYPVEQFFLEDAIEKTYVIEDGSPFMRSGKQNASSAGGRGWKDSRDVVEDLSEDMWNFMSFCKKDFVKDTIPDQQLGFQDLTMRSVLKTIAAMDLDKINMDLVENLLEWIVDGKHNYPTAVLVFMPGLAEIKMLYEQLQSNRMFNNRGAKRCVVYPLHSTLSNEEQQAVFSRPPTGITKIIISTNIAETSVTIDDVVYVIDSGKMKEKYDAAKSMESLEDSWVSRANALQRKGRAGRVASGVCFHLFTSHCFQHHLSEQQLPEIQRVPLEQLCLIKVLDVFAEQTLESVFSRLIEPPVMGSLDAAKQRLQDLGALTADERLTPLGYHLACLPVDVRIGKLMLFGAIFRCLDPALTIAASLAFKSPFVSPWDKREEANEKKMFFALANSDHLALLQAYKGWCLAAKNGNQTGFAYCRENFLSWRGLQEIASLKRQFAELLSDIGFIKEGLRARTIERMSYKGTDGVLESTGPEANLNSDNIKLMSAMLCAALYPNVVRSPQGNYKMTSKGAMKMQPKANELRFLTKNDGYVNVHPSSVNYTVRHYTSPYLVYHEKVKTSRVFIRDCSMVSVYPLVLFGGGQVTVELHKGEFLISLDDGWIRFAAASHQQVAELVKELRWELDQLLEDKIKNPIMDLCSCPRGSRIIRMIVHLISTQ</sequence>
<evidence type="ECO:0000256" key="7">
    <source>
        <dbReference type="ARBA" id="ARBA00023054"/>
    </source>
</evidence>
<evidence type="ECO:0000313" key="14">
    <source>
        <dbReference type="Ensembl" id="ENSPMGP00000023671.1"/>
    </source>
</evidence>
<dbReference type="InterPro" id="IPR011709">
    <property type="entry name" value="DEAD-box_helicase_OB_fold"/>
</dbReference>
<dbReference type="CDD" id="cd18791">
    <property type="entry name" value="SF2_C_RHA"/>
    <property type="match status" value="1"/>
</dbReference>
<dbReference type="PANTHER" id="PTHR18934">
    <property type="entry name" value="ATP-DEPENDENT RNA HELICASE"/>
    <property type="match status" value="1"/>
</dbReference>
<keyword evidence="4" id="KW-0378">Hydrolase</keyword>
<dbReference type="SMART" id="SM00847">
    <property type="entry name" value="HA2"/>
    <property type="match status" value="1"/>
</dbReference>
<feature type="region of interest" description="Disordered" evidence="10">
    <location>
        <begin position="1"/>
        <end position="90"/>
    </location>
</feature>
<keyword evidence="9" id="KW-0479">Metal-binding</keyword>
<proteinExistence type="inferred from homology"/>
<protein>
    <recommendedName>
        <fullName evidence="2">RNA helicase</fullName>
        <ecNumber evidence="2">3.6.4.13</ecNumber>
    </recommendedName>
</protein>
<dbReference type="InterPro" id="IPR000571">
    <property type="entry name" value="Znf_CCCH"/>
</dbReference>
<dbReference type="InterPro" id="IPR027417">
    <property type="entry name" value="P-loop_NTPase"/>
</dbReference>
<comment type="catalytic activity">
    <reaction evidence="8">
        <text>ATP + H2O = ADP + phosphate + H(+)</text>
        <dbReference type="Rhea" id="RHEA:13065"/>
        <dbReference type="ChEBI" id="CHEBI:15377"/>
        <dbReference type="ChEBI" id="CHEBI:15378"/>
        <dbReference type="ChEBI" id="CHEBI:30616"/>
        <dbReference type="ChEBI" id="CHEBI:43474"/>
        <dbReference type="ChEBI" id="CHEBI:456216"/>
        <dbReference type="EC" id="3.6.4.13"/>
    </reaction>
</comment>
<dbReference type="SUPFAM" id="SSF52540">
    <property type="entry name" value="P-loop containing nucleoside triphosphate hydrolases"/>
    <property type="match status" value="2"/>
</dbReference>
<dbReference type="InterPro" id="IPR001650">
    <property type="entry name" value="Helicase_C-like"/>
</dbReference>
<dbReference type="FunFam" id="1.20.120.1080:FF:000002">
    <property type="entry name" value="Putative ATP-dependent RNA helicase DHX36"/>
    <property type="match status" value="1"/>
</dbReference>
<reference evidence="14" key="2">
    <citation type="submission" date="2025-09" db="UniProtKB">
        <authorList>
            <consortium name="Ensembl"/>
        </authorList>
    </citation>
    <scope>IDENTIFICATION</scope>
</reference>
<dbReference type="Gene3D" id="3.40.50.300">
    <property type="entry name" value="P-loop containing nucleotide triphosphate hydrolases"/>
    <property type="match status" value="3"/>
</dbReference>
<evidence type="ECO:0000313" key="15">
    <source>
        <dbReference type="Proteomes" id="UP000261520"/>
    </source>
</evidence>
<dbReference type="PROSITE" id="PS51194">
    <property type="entry name" value="HELICASE_CTER"/>
    <property type="match status" value="1"/>
</dbReference>
<dbReference type="Pfam" id="PF00271">
    <property type="entry name" value="Helicase_C"/>
    <property type="match status" value="1"/>
</dbReference>
<feature type="compositionally biased region" description="Acidic residues" evidence="10">
    <location>
        <begin position="61"/>
        <end position="72"/>
    </location>
</feature>
<dbReference type="PROSITE" id="PS51192">
    <property type="entry name" value="HELICASE_ATP_BIND_1"/>
    <property type="match status" value="1"/>
</dbReference>
<dbReference type="Pfam" id="PF07717">
    <property type="entry name" value="OB_NTP_bind"/>
    <property type="match status" value="1"/>
</dbReference>
<feature type="region of interest" description="Disordered" evidence="10">
    <location>
        <begin position="360"/>
        <end position="435"/>
    </location>
</feature>
<dbReference type="InterPro" id="IPR014001">
    <property type="entry name" value="Helicase_ATP-bd"/>
</dbReference>
<organism evidence="14 15">
    <name type="scientific">Periophthalmus magnuspinnatus</name>
    <dbReference type="NCBI Taxonomy" id="409849"/>
    <lineage>
        <taxon>Eukaryota</taxon>
        <taxon>Metazoa</taxon>
        <taxon>Chordata</taxon>
        <taxon>Craniata</taxon>
        <taxon>Vertebrata</taxon>
        <taxon>Euteleostomi</taxon>
        <taxon>Actinopterygii</taxon>
        <taxon>Neopterygii</taxon>
        <taxon>Teleostei</taxon>
        <taxon>Neoteleostei</taxon>
        <taxon>Acanthomorphata</taxon>
        <taxon>Gobiaria</taxon>
        <taxon>Gobiiformes</taxon>
        <taxon>Gobioidei</taxon>
        <taxon>Gobiidae</taxon>
        <taxon>Oxudercinae</taxon>
        <taxon>Periophthalmus</taxon>
    </lineage>
</organism>
<dbReference type="PROSITE" id="PS50103">
    <property type="entry name" value="ZF_C3H1"/>
    <property type="match status" value="1"/>
</dbReference>
<keyword evidence="9" id="KW-0863">Zinc-finger</keyword>
<evidence type="ECO:0000256" key="1">
    <source>
        <dbReference type="ARBA" id="ARBA00008792"/>
    </source>
</evidence>
<evidence type="ECO:0000256" key="9">
    <source>
        <dbReference type="PROSITE-ProRule" id="PRU00723"/>
    </source>
</evidence>
<dbReference type="InterPro" id="IPR059023">
    <property type="entry name" value="RNA_hel_CTD"/>
</dbReference>
<dbReference type="Pfam" id="PF00642">
    <property type="entry name" value="zf-CCCH"/>
    <property type="match status" value="1"/>
</dbReference>
<evidence type="ECO:0000259" key="11">
    <source>
        <dbReference type="PROSITE" id="PS50103"/>
    </source>
</evidence>
<dbReference type="PANTHER" id="PTHR18934:SF145">
    <property type="entry name" value="ATP-DEPENDENT RNA HELICASE DHX57-RELATED"/>
    <property type="match status" value="1"/>
</dbReference>
<dbReference type="SMART" id="SM00356">
    <property type="entry name" value="ZnF_C3H1"/>
    <property type="match status" value="1"/>
</dbReference>
<name>A0A3B4B530_9GOBI</name>
<feature type="compositionally biased region" description="Acidic residues" evidence="10">
    <location>
        <begin position="417"/>
        <end position="429"/>
    </location>
</feature>
<dbReference type="InterPro" id="IPR006575">
    <property type="entry name" value="RWD_dom"/>
</dbReference>
<accession>A0A3B4B530</accession>
<comment type="similarity">
    <text evidence="1">Belongs to the DEAD box helicase family. DEAH subfamily.</text>
</comment>
<evidence type="ECO:0000259" key="12">
    <source>
        <dbReference type="PROSITE" id="PS51192"/>
    </source>
</evidence>
<dbReference type="Gene3D" id="3.10.110.10">
    <property type="entry name" value="Ubiquitin Conjugating Enzyme"/>
    <property type="match status" value="1"/>
</dbReference>
<dbReference type="STRING" id="409849.ENSPMGP00000023671"/>
<dbReference type="Pfam" id="PF21010">
    <property type="entry name" value="HA2_C"/>
    <property type="match status" value="1"/>
</dbReference>
<evidence type="ECO:0000256" key="5">
    <source>
        <dbReference type="ARBA" id="ARBA00022806"/>
    </source>
</evidence>
<feature type="compositionally biased region" description="Low complexity" evidence="10">
    <location>
        <begin position="391"/>
        <end position="400"/>
    </location>
</feature>
<dbReference type="Gene3D" id="1.20.120.1080">
    <property type="match status" value="1"/>
</dbReference>
<feature type="zinc finger region" description="C3H1-type" evidence="9">
    <location>
        <begin position="229"/>
        <end position="252"/>
    </location>
</feature>
<evidence type="ECO:0000256" key="10">
    <source>
        <dbReference type="SAM" id="MobiDB-lite"/>
    </source>
</evidence>
<feature type="domain" description="Helicase ATP-binding" evidence="12">
    <location>
        <begin position="488"/>
        <end position="596"/>
    </location>
</feature>
<dbReference type="SMART" id="SM00490">
    <property type="entry name" value="HELICc"/>
    <property type="match status" value="1"/>
</dbReference>
<evidence type="ECO:0000256" key="3">
    <source>
        <dbReference type="ARBA" id="ARBA00022741"/>
    </source>
</evidence>
<dbReference type="EC" id="3.6.4.13" evidence="2"/>
<evidence type="ECO:0000256" key="6">
    <source>
        <dbReference type="ARBA" id="ARBA00022840"/>
    </source>
</evidence>
<dbReference type="InterPro" id="IPR048333">
    <property type="entry name" value="HA2_WH"/>
</dbReference>
<dbReference type="GO" id="GO:0008270">
    <property type="term" value="F:zinc ion binding"/>
    <property type="evidence" value="ECO:0007669"/>
    <property type="project" value="UniProtKB-KW"/>
</dbReference>
<dbReference type="Pfam" id="PF26026">
    <property type="entry name" value="RNA_hel_CTD"/>
    <property type="match status" value="1"/>
</dbReference>